<dbReference type="InterPro" id="IPR050246">
    <property type="entry name" value="Class_II_FBP_aldolase"/>
</dbReference>
<feature type="binding site" evidence="3">
    <location>
        <position position="103"/>
    </location>
    <ligand>
        <name>Zn(2+)</name>
        <dbReference type="ChEBI" id="CHEBI:29105"/>
        <label>2</label>
    </ligand>
</feature>
<evidence type="ECO:0000256" key="2">
    <source>
        <dbReference type="PIRSR" id="PIRSR001359-2"/>
    </source>
</evidence>
<evidence type="ECO:0000313" key="5">
    <source>
        <dbReference type="Proteomes" id="UP000824024"/>
    </source>
</evidence>
<feature type="binding site" evidence="2">
    <location>
        <begin position="226"/>
        <end position="229"/>
    </location>
    <ligand>
        <name>dihydroxyacetone phosphate</name>
        <dbReference type="ChEBI" id="CHEBI:57642"/>
    </ligand>
</feature>
<dbReference type="Gene3D" id="3.20.20.70">
    <property type="entry name" value="Aldolase class I"/>
    <property type="match status" value="1"/>
</dbReference>
<dbReference type="Proteomes" id="UP000824024">
    <property type="component" value="Unassembled WGS sequence"/>
</dbReference>
<keyword evidence="3" id="KW-0862">Zinc</keyword>
<dbReference type="Pfam" id="PF01116">
    <property type="entry name" value="F_bP_aldolase"/>
    <property type="match status" value="1"/>
</dbReference>
<feature type="binding site" evidence="3">
    <location>
        <position position="176"/>
    </location>
    <ligand>
        <name>Zn(2+)</name>
        <dbReference type="ChEBI" id="CHEBI:29105"/>
        <label>1</label>
        <note>catalytic</note>
    </ligand>
</feature>
<dbReference type="PANTHER" id="PTHR30304:SF0">
    <property type="entry name" value="D-TAGATOSE-1,6-BISPHOSPHATE ALDOLASE SUBUNIT GATY-RELATED"/>
    <property type="match status" value="1"/>
</dbReference>
<evidence type="ECO:0000256" key="1">
    <source>
        <dbReference type="PIRSR" id="PIRSR001359-1"/>
    </source>
</evidence>
<sequence>MLVNLNQVLPGAREQKKGIGLFNTLNTEMARGVIQAAEEKNSPVIVGTAQVLLPFTPLEVIADMLIPMADRAGVPVVVHFDHGLDRNECIRALQLGFTSVMYDCSTAPYDENMDRVKEMASIAHAYNATIEAELGHVGNNDNDQDPSSYYTDPIQAKEYAEYTGIDALAIAVGTAHGAYKFPPKLDFARIEKIASLMDTPLVLHGGSGLSDEDFKKAIRAGISKVNIFTDINGAYAKAAERELKMGHTVGTEMMNGLTEAVKAETEKKLTLFGW</sequence>
<accession>A0A9D2D2J9</accession>
<feature type="binding site" evidence="2">
    <location>
        <begin position="205"/>
        <end position="207"/>
    </location>
    <ligand>
        <name>dihydroxyacetone phosphate</name>
        <dbReference type="ChEBI" id="CHEBI:57642"/>
    </ligand>
</feature>
<dbReference type="GO" id="GO:0008270">
    <property type="term" value="F:zinc ion binding"/>
    <property type="evidence" value="ECO:0007669"/>
    <property type="project" value="InterPro"/>
</dbReference>
<feature type="binding site" evidence="3">
    <location>
        <position position="204"/>
    </location>
    <ligand>
        <name>Zn(2+)</name>
        <dbReference type="ChEBI" id="CHEBI:29105"/>
        <label>1</label>
        <note>catalytic</note>
    </ligand>
</feature>
<reference evidence="4" key="1">
    <citation type="journal article" date="2021" name="PeerJ">
        <title>Extensive microbial diversity within the chicken gut microbiome revealed by metagenomics and culture.</title>
        <authorList>
            <person name="Gilroy R."/>
            <person name="Ravi A."/>
            <person name="Getino M."/>
            <person name="Pursley I."/>
            <person name="Horton D.L."/>
            <person name="Alikhan N.F."/>
            <person name="Baker D."/>
            <person name="Gharbi K."/>
            <person name="Hall N."/>
            <person name="Watson M."/>
            <person name="Adriaenssens E.M."/>
            <person name="Foster-Nyarko E."/>
            <person name="Jarju S."/>
            <person name="Secka A."/>
            <person name="Antonio M."/>
            <person name="Oren A."/>
            <person name="Chaudhuri R.R."/>
            <person name="La Ragione R."/>
            <person name="Hildebrand F."/>
            <person name="Pallen M.J."/>
        </authorList>
    </citation>
    <scope>NUCLEOTIDE SEQUENCE</scope>
    <source>
        <strain evidence="4">CHK192-9172</strain>
    </source>
</reference>
<dbReference type="InterPro" id="IPR000771">
    <property type="entry name" value="FBA_II"/>
</dbReference>
<keyword evidence="3" id="KW-0479">Metal-binding</keyword>
<dbReference type="GO" id="GO:0005829">
    <property type="term" value="C:cytosol"/>
    <property type="evidence" value="ECO:0007669"/>
    <property type="project" value="TreeGrafter"/>
</dbReference>
<dbReference type="CDD" id="cd00947">
    <property type="entry name" value="TBP_aldolase_IIB"/>
    <property type="match status" value="1"/>
</dbReference>
<organism evidence="4 5">
    <name type="scientific">Candidatus Eubacterium avistercoris</name>
    <dbReference type="NCBI Taxonomy" id="2838567"/>
    <lineage>
        <taxon>Bacteria</taxon>
        <taxon>Bacillati</taxon>
        <taxon>Bacillota</taxon>
        <taxon>Clostridia</taxon>
        <taxon>Eubacteriales</taxon>
        <taxon>Eubacteriaceae</taxon>
        <taxon>Eubacterium</taxon>
    </lineage>
</organism>
<dbReference type="SUPFAM" id="SSF51569">
    <property type="entry name" value="Aldolase"/>
    <property type="match status" value="1"/>
</dbReference>
<dbReference type="InterPro" id="IPR013785">
    <property type="entry name" value="Aldolase_TIM"/>
</dbReference>
<dbReference type="AlphaFoldDB" id="A0A9D2D2J9"/>
<protein>
    <submittedName>
        <fullName evidence="4">Class II fructose-bisphosphate aldolase</fullName>
    </submittedName>
</protein>
<name>A0A9D2D2J9_9FIRM</name>
<comment type="caution">
    <text evidence="4">The sequence shown here is derived from an EMBL/GenBank/DDBJ whole genome shotgun (WGS) entry which is preliminary data.</text>
</comment>
<evidence type="ECO:0000256" key="3">
    <source>
        <dbReference type="PIRSR" id="PIRSR001359-3"/>
    </source>
</evidence>
<feature type="binding site" evidence="2">
    <location>
        <position position="177"/>
    </location>
    <ligand>
        <name>dihydroxyacetone phosphate</name>
        <dbReference type="ChEBI" id="CHEBI:57642"/>
    </ligand>
</feature>
<dbReference type="EMBL" id="DXCH01000165">
    <property type="protein sequence ID" value="HIZ07457.1"/>
    <property type="molecule type" value="Genomic_DNA"/>
</dbReference>
<proteinExistence type="predicted"/>
<evidence type="ECO:0000313" key="4">
    <source>
        <dbReference type="EMBL" id="HIZ07457.1"/>
    </source>
</evidence>
<dbReference type="PIRSF" id="PIRSF001359">
    <property type="entry name" value="F_bP_aldolase_II"/>
    <property type="match status" value="1"/>
</dbReference>
<dbReference type="NCBIfam" id="TIGR00167">
    <property type="entry name" value="cbbA"/>
    <property type="match status" value="1"/>
</dbReference>
<reference evidence="4" key="2">
    <citation type="submission" date="2021-04" db="EMBL/GenBank/DDBJ databases">
        <authorList>
            <person name="Gilroy R."/>
        </authorList>
    </citation>
    <scope>NUCLEOTIDE SEQUENCE</scope>
    <source>
        <strain evidence="4">CHK192-9172</strain>
    </source>
</reference>
<dbReference type="GO" id="GO:0009025">
    <property type="term" value="F:tagatose-bisphosphate aldolase activity"/>
    <property type="evidence" value="ECO:0007669"/>
    <property type="project" value="TreeGrafter"/>
</dbReference>
<dbReference type="GO" id="GO:0005975">
    <property type="term" value="P:carbohydrate metabolic process"/>
    <property type="evidence" value="ECO:0007669"/>
    <property type="project" value="InterPro"/>
</dbReference>
<feature type="active site" description="Proton donor" evidence="1">
    <location>
        <position position="81"/>
    </location>
</feature>
<feature type="binding site" evidence="3">
    <location>
        <position position="133"/>
    </location>
    <ligand>
        <name>Zn(2+)</name>
        <dbReference type="ChEBI" id="CHEBI:29105"/>
        <label>2</label>
    </ligand>
</feature>
<gene>
    <name evidence="4" type="ORF">IAA08_05935</name>
</gene>
<comment type="cofactor">
    <cofactor evidence="3">
        <name>Zn(2+)</name>
        <dbReference type="ChEBI" id="CHEBI:29105"/>
    </cofactor>
    <text evidence="3">Binds 2 Zn(2+) ions per subunit. One is catalytic and the other provides a structural contribution.</text>
</comment>
<dbReference type="PANTHER" id="PTHR30304">
    <property type="entry name" value="D-TAGATOSE-1,6-BISPHOSPHATE ALDOLASE"/>
    <property type="match status" value="1"/>
</dbReference>
<feature type="binding site" evidence="3">
    <location>
        <position position="82"/>
    </location>
    <ligand>
        <name>Zn(2+)</name>
        <dbReference type="ChEBI" id="CHEBI:29105"/>
        <label>1</label>
        <note>catalytic</note>
    </ligand>
</feature>